<dbReference type="InterPro" id="IPR011460">
    <property type="entry name" value="Lcl_C"/>
</dbReference>
<gene>
    <name evidence="2" type="ORF">PL2TA16_04952</name>
</gene>
<evidence type="ECO:0000259" key="1">
    <source>
        <dbReference type="Pfam" id="PF07603"/>
    </source>
</evidence>
<organism evidence="2 3">
    <name type="scientific">Pseudoalteromonas luteoviolacea (strain 2ta16)</name>
    <dbReference type="NCBI Taxonomy" id="1353533"/>
    <lineage>
        <taxon>Bacteria</taxon>
        <taxon>Pseudomonadati</taxon>
        <taxon>Pseudomonadota</taxon>
        <taxon>Gammaproteobacteria</taxon>
        <taxon>Alteromonadales</taxon>
        <taxon>Pseudoalteromonadaceae</taxon>
        <taxon>Pseudoalteromonas</taxon>
    </lineage>
</organism>
<dbReference type="RefSeq" id="WP_023400412.1">
    <property type="nucleotide sequence ID" value="NZ_AUSV01000086.1"/>
</dbReference>
<dbReference type="EMBL" id="AUSV01000086">
    <property type="protein sequence ID" value="ESP92115.1"/>
    <property type="molecule type" value="Genomic_DNA"/>
</dbReference>
<sequence>MIRRLILSAIIVTLFIGICLLPQAQPKLSQHKRFTKVTYDGVHLSPWQGPWACVLDKQNQLLWEVKTDNESIHDGYWTYSWFDGVQGKRNFGDCYYEPDRCDTSDLIRRTNEQTLCDQSNWRLPTATELSSLIQNPTSPAQPHIANDFFIHIKQGDYWTSEHNQPLPKQYRQKGVGATAINFHFGKRYTLPYRNAAFVMLVADLPAANTSPQISRRTTITQHKQE</sequence>
<feature type="domain" description="Lcl C-terminal" evidence="1">
    <location>
        <begin position="53"/>
        <end position="201"/>
    </location>
</feature>
<dbReference type="AlphaFoldDB" id="V4HMR2"/>
<dbReference type="Proteomes" id="UP000017820">
    <property type="component" value="Unassembled WGS sequence"/>
</dbReference>
<dbReference type="Pfam" id="PF07603">
    <property type="entry name" value="Lcl_C"/>
    <property type="match status" value="1"/>
</dbReference>
<proteinExistence type="predicted"/>
<name>V4HMR2_PSEL2</name>
<dbReference type="PATRIC" id="fig|1353533.3.peg.3545"/>
<evidence type="ECO:0000313" key="3">
    <source>
        <dbReference type="Proteomes" id="UP000017820"/>
    </source>
</evidence>
<comment type="caution">
    <text evidence="2">The sequence shown here is derived from an EMBL/GenBank/DDBJ whole genome shotgun (WGS) entry which is preliminary data.</text>
</comment>
<protein>
    <recommendedName>
        <fullName evidence="1">Lcl C-terminal domain-containing protein</fullName>
    </recommendedName>
</protein>
<evidence type="ECO:0000313" key="2">
    <source>
        <dbReference type="EMBL" id="ESP92115.1"/>
    </source>
</evidence>
<reference evidence="2 3" key="1">
    <citation type="submission" date="2013-07" db="EMBL/GenBank/DDBJ databases">
        <title>Draft genome sequence of Pseudoalteromonas luteoviolacea 2ta16.</title>
        <authorList>
            <person name="Allen E.E."/>
            <person name="Azam F."/>
            <person name="Podell S."/>
        </authorList>
    </citation>
    <scope>NUCLEOTIDE SEQUENCE [LARGE SCALE GENOMIC DNA]</scope>
    <source>
        <strain evidence="2 3">2ta16</strain>
    </source>
</reference>
<accession>V4HMR2</accession>